<evidence type="ECO:0000313" key="5">
    <source>
        <dbReference type="EMBL" id="HIS64661.1"/>
    </source>
</evidence>
<dbReference type="AlphaFoldDB" id="A0A9D1F9Q4"/>
<keyword evidence="5" id="KW-0966">Cell projection</keyword>
<sequence length="102" mass="11305">MEVHMSPIAPLWNDDMVQESSAARNNEAPAIPFADVFQSAIDSVKETDATKNELQYLEATGQLDNPAELVIAENQAILSVQLLVQLRDRALDAYSEVMRISM</sequence>
<dbReference type="GO" id="GO:0071973">
    <property type="term" value="P:bacterial-type flagellum-dependent cell motility"/>
    <property type="evidence" value="ECO:0007669"/>
    <property type="project" value="InterPro"/>
</dbReference>
<keyword evidence="5" id="KW-0969">Cilium</keyword>
<dbReference type="PRINTS" id="PR01006">
    <property type="entry name" value="FLGHOOKFLIE"/>
</dbReference>
<organism evidence="5 6">
    <name type="scientific">Candidatus Avoscillospira avistercoris</name>
    <dbReference type="NCBI Taxonomy" id="2840707"/>
    <lineage>
        <taxon>Bacteria</taxon>
        <taxon>Bacillati</taxon>
        <taxon>Bacillota</taxon>
        <taxon>Clostridia</taxon>
        <taxon>Eubacteriales</taxon>
        <taxon>Oscillospiraceae</taxon>
        <taxon>Oscillospiraceae incertae sedis</taxon>
        <taxon>Candidatus Avoscillospira</taxon>
    </lineage>
</organism>
<comment type="similarity">
    <text evidence="2 4">Belongs to the FliE family.</text>
</comment>
<reference evidence="5" key="1">
    <citation type="submission" date="2020-10" db="EMBL/GenBank/DDBJ databases">
        <authorList>
            <person name="Gilroy R."/>
        </authorList>
    </citation>
    <scope>NUCLEOTIDE SEQUENCE</scope>
    <source>
        <strain evidence="5">ChiBcec16-1751</strain>
    </source>
</reference>
<evidence type="ECO:0000256" key="2">
    <source>
        <dbReference type="ARBA" id="ARBA00009272"/>
    </source>
</evidence>
<name>A0A9D1F9Q4_9FIRM</name>
<evidence type="ECO:0000256" key="4">
    <source>
        <dbReference type="HAMAP-Rule" id="MF_00724"/>
    </source>
</evidence>
<dbReference type="HAMAP" id="MF_00724">
    <property type="entry name" value="FliE"/>
    <property type="match status" value="1"/>
</dbReference>
<evidence type="ECO:0000256" key="1">
    <source>
        <dbReference type="ARBA" id="ARBA00004117"/>
    </source>
</evidence>
<dbReference type="GO" id="GO:0003774">
    <property type="term" value="F:cytoskeletal motor activity"/>
    <property type="evidence" value="ECO:0007669"/>
    <property type="project" value="InterPro"/>
</dbReference>
<dbReference type="PANTHER" id="PTHR34653">
    <property type="match status" value="1"/>
</dbReference>
<dbReference type="PANTHER" id="PTHR34653:SF1">
    <property type="entry name" value="FLAGELLAR HOOK-BASAL BODY COMPLEX PROTEIN FLIE"/>
    <property type="match status" value="1"/>
</dbReference>
<dbReference type="InterPro" id="IPR001624">
    <property type="entry name" value="FliE"/>
</dbReference>
<dbReference type="GO" id="GO:0005198">
    <property type="term" value="F:structural molecule activity"/>
    <property type="evidence" value="ECO:0007669"/>
    <property type="project" value="InterPro"/>
</dbReference>
<reference evidence="5" key="2">
    <citation type="journal article" date="2021" name="PeerJ">
        <title>Extensive microbial diversity within the chicken gut microbiome revealed by metagenomics and culture.</title>
        <authorList>
            <person name="Gilroy R."/>
            <person name="Ravi A."/>
            <person name="Getino M."/>
            <person name="Pursley I."/>
            <person name="Horton D.L."/>
            <person name="Alikhan N.F."/>
            <person name="Baker D."/>
            <person name="Gharbi K."/>
            <person name="Hall N."/>
            <person name="Watson M."/>
            <person name="Adriaenssens E.M."/>
            <person name="Foster-Nyarko E."/>
            <person name="Jarju S."/>
            <person name="Secka A."/>
            <person name="Antonio M."/>
            <person name="Oren A."/>
            <person name="Chaudhuri R.R."/>
            <person name="La Ragione R."/>
            <person name="Hildebrand F."/>
            <person name="Pallen M.J."/>
        </authorList>
    </citation>
    <scope>NUCLEOTIDE SEQUENCE</scope>
    <source>
        <strain evidence="5">ChiBcec16-1751</strain>
    </source>
</reference>
<keyword evidence="5" id="KW-0282">Flagellum</keyword>
<keyword evidence="3 4" id="KW-0975">Bacterial flagellum</keyword>
<dbReference type="Proteomes" id="UP000886741">
    <property type="component" value="Unassembled WGS sequence"/>
</dbReference>
<protein>
    <recommendedName>
        <fullName evidence="4">Flagellar hook-basal body complex protein FliE</fullName>
    </recommendedName>
</protein>
<comment type="subcellular location">
    <subcellularLocation>
        <location evidence="1 4">Bacterial flagellum basal body</location>
    </subcellularLocation>
</comment>
<dbReference type="Pfam" id="PF02049">
    <property type="entry name" value="FliE"/>
    <property type="match status" value="1"/>
</dbReference>
<evidence type="ECO:0000313" key="6">
    <source>
        <dbReference type="Proteomes" id="UP000886741"/>
    </source>
</evidence>
<evidence type="ECO:0000256" key="3">
    <source>
        <dbReference type="ARBA" id="ARBA00023143"/>
    </source>
</evidence>
<gene>
    <name evidence="4" type="primary">fliE</name>
    <name evidence="5" type="ORF">IAA83_04730</name>
</gene>
<proteinExistence type="inferred from homology"/>
<dbReference type="EMBL" id="DVJJ01000075">
    <property type="protein sequence ID" value="HIS64661.1"/>
    <property type="molecule type" value="Genomic_DNA"/>
</dbReference>
<comment type="caution">
    <text evidence="5">The sequence shown here is derived from an EMBL/GenBank/DDBJ whole genome shotgun (WGS) entry which is preliminary data.</text>
</comment>
<dbReference type="GO" id="GO:0009425">
    <property type="term" value="C:bacterial-type flagellum basal body"/>
    <property type="evidence" value="ECO:0007669"/>
    <property type="project" value="UniProtKB-SubCell"/>
</dbReference>
<accession>A0A9D1F9Q4</accession>